<keyword evidence="1" id="KW-0472">Membrane</keyword>
<feature type="transmembrane region" description="Helical" evidence="1">
    <location>
        <begin position="72"/>
        <end position="94"/>
    </location>
</feature>
<feature type="transmembrane region" description="Helical" evidence="1">
    <location>
        <begin position="101"/>
        <end position="119"/>
    </location>
</feature>
<dbReference type="OrthoDB" id="878475at2"/>
<accession>A0A212TF15</accession>
<dbReference type="RefSeq" id="WP_088842359.1">
    <property type="nucleotide sequence ID" value="NZ_FYEW01000001.1"/>
</dbReference>
<evidence type="ECO:0000256" key="1">
    <source>
        <dbReference type="SAM" id="Phobius"/>
    </source>
</evidence>
<dbReference type="PROSITE" id="PS51257">
    <property type="entry name" value="PROKAR_LIPOPROTEIN"/>
    <property type="match status" value="1"/>
</dbReference>
<sequence length="539" mass="59543">MILRRCVLLLLPLLLLLASGLGLGCFSETNDDLTMVSLLRGLSAAAPVADLHLYFHGYAAVWSRLYTSFPAVPWYALTLYGLLYTATVLVFCVLEKLLRGNVPVWQQLALGLLFFAVAWLEHGFWFNYVRVPLLLAGTGVLFAAQRAPARWALLVGVVAFSLAWLIRPSVAGLGLLAAAPGAWWLGGRRALPILGSGLGLAIVGAVVLQLTWGPMASTYRRLDVLKSNLNDYQHYHPTPRTAPDSLALAEARHWMLADSTLINEAMFQRVMPLRLPVFLAETAPAKLLAVLQQLARDYFPLLLALAVVAYQVARVRPRQQWVFWLVQLGFVGLLLSLGVGLKLPPRLALPLLDVWLLAGLAFLARLPAPALGHSIKLLLIVLALAAVPYALKTAHRREVLVQEQHANNSKRQLIISHSGTAKVVVTDALEETYKSVSSFSDPVFPKSVRLLSLMGWPTLDPSQGRWRQQLTGTRDFTEAMRRLATRPDVAWVLTPEGARLLNRHFSLRRQQGEQAVCWQPSEGAIQASQPFQLYVAEVN</sequence>
<dbReference type="AlphaFoldDB" id="A0A212TF15"/>
<reference evidence="3" key="1">
    <citation type="submission" date="2017-06" db="EMBL/GenBank/DDBJ databases">
        <authorList>
            <person name="Varghese N."/>
            <person name="Submissions S."/>
        </authorList>
    </citation>
    <scope>NUCLEOTIDE SEQUENCE [LARGE SCALE GENOMIC DNA]</scope>
    <source>
        <strain evidence="3">DSM 11116</strain>
    </source>
</reference>
<feature type="transmembrane region" description="Helical" evidence="1">
    <location>
        <begin position="321"/>
        <end position="340"/>
    </location>
</feature>
<feature type="transmembrane region" description="Helical" evidence="1">
    <location>
        <begin position="151"/>
        <end position="170"/>
    </location>
</feature>
<keyword evidence="3" id="KW-1185">Reference proteome</keyword>
<evidence type="ECO:0008006" key="4">
    <source>
        <dbReference type="Google" id="ProtNLM"/>
    </source>
</evidence>
<feature type="transmembrane region" description="Helical" evidence="1">
    <location>
        <begin position="190"/>
        <end position="212"/>
    </location>
</feature>
<keyword evidence="1" id="KW-0812">Transmembrane</keyword>
<feature type="transmembrane region" description="Helical" evidence="1">
    <location>
        <begin position="125"/>
        <end position="144"/>
    </location>
</feature>
<proteinExistence type="predicted"/>
<dbReference type="Proteomes" id="UP000198131">
    <property type="component" value="Unassembled WGS sequence"/>
</dbReference>
<feature type="transmembrane region" description="Helical" evidence="1">
    <location>
        <begin position="370"/>
        <end position="391"/>
    </location>
</feature>
<evidence type="ECO:0000313" key="2">
    <source>
        <dbReference type="EMBL" id="SNC64480.1"/>
    </source>
</evidence>
<organism evidence="2 3">
    <name type="scientific">Hymenobacter gelipurpurascens</name>
    <dbReference type="NCBI Taxonomy" id="89968"/>
    <lineage>
        <taxon>Bacteria</taxon>
        <taxon>Pseudomonadati</taxon>
        <taxon>Bacteroidota</taxon>
        <taxon>Cytophagia</taxon>
        <taxon>Cytophagales</taxon>
        <taxon>Hymenobacteraceae</taxon>
        <taxon>Hymenobacter</taxon>
    </lineage>
</organism>
<protein>
    <recommendedName>
        <fullName evidence="4">4-amino-4-deoxy-L-arabinose transferase</fullName>
    </recommendedName>
</protein>
<dbReference type="EMBL" id="FYEW01000001">
    <property type="protein sequence ID" value="SNC64480.1"/>
    <property type="molecule type" value="Genomic_DNA"/>
</dbReference>
<keyword evidence="1" id="KW-1133">Transmembrane helix</keyword>
<name>A0A212TF15_9BACT</name>
<evidence type="ECO:0000313" key="3">
    <source>
        <dbReference type="Proteomes" id="UP000198131"/>
    </source>
</evidence>
<gene>
    <name evidence="2" type="ORF">SAMN06265337_1088</name>
</gene>